<keyword evidence="6" id="KW-0032">Aminotransferase</keyword>
<reference evidence="11 12" key="1">
    <citation type="journal article" date="2011" name="Science">
        <title>The Selaginella genome identifies genetic changes associated with the evolution of vascular plants.</title>
        <authorList>
            <person name="Banks J.A."/>
            <person name="Nishiyama T."/>
            <person name="Hasebe M."/>
            <person name="Bowman J.L."/>
            <person name="Gribskov M."/>
            <person name="dePamphilis C."/>
            <person name="Albert V.A."/>
            <person name="Aono N."/>
            <person name="Aoyama T."/>
            <person name="Ambrose B.A."/>
            <person name="Ashton N.W."/>
            <person name="Axtell M.J."/>
            <person name="Barker E."/>
            <person name="Barker M.S."/>
            <person name="Bennetzen J.L."/>
            <person name="Bonawitz N.D."/>
            <person name="Chapple C."/>
            <person name="Cheng C."/>
            <person name="Correa L.G."/>
            <person name="Dacre M."/>
            <person name="DeBarry J."/>
            <person name="Dreyer I."/>
            <person name="Elias M."/>
            <person name="Engstrom E.M."/>
            <person name="Estelle M."/>
            <person name="Feng L."/>
            <person name="Finet C."/>
            <person name="Floyd S.K."/>
            <person name="Frommer W.B."/>
            <person name="Fujita T."/>
            <person name="Gramzow L."/>
            <person name="Gutensohn M."/>
            <person name="Harholt J."/>
            <person name="Hattori M."/>
            <person name="Heyl A."/>
            <person name="Hirai T."/>
            <person name="Hiwatashi Y."/>
            <person name="Ishikawa M."/>
            <person name="Iwata M."/>
            <person name="Karol K.G."/>
            <person name="Koehler B."/>
            <person name="Kolukisaoglu U."/>
            <person name="Kubo M."/>
            <person name="Kurata T."/>
            <person name="Lalonde S."/>
            <person name="Li K."/>
            <person name="Li Y."/>
            <person name="Litt A."/>
            <person name="Lyons E."/>
            <person name="Manning G."/>
            <person name="Maruyama T."/>
            <person name="Michael T.P."/>
            <person name="Mikami K."/>
            <person name="Miyazaki S."/>
            <person name="Morinaga S."/>
            <person name="Murata T."/>
            <person name="Mueller-Roeber B."/>
            <person name="Nelson D.R."/>
            <person name="Obara M."/>
            <person name="Oguri Y."/>
            <person name="Olmstead R.G."/>
            <person name="Onodera N."/>
            <person name="Petersen B.L."/>
            <person name="Pils B."/>
            <person name="Prigge M."/>
            <person name="Rensing S.A."/>
            <person name="Riano-Pachon D.M."/>
            <person name="Roberts A.W."/>
            <person name="Sato Y."/>
            <person name="Scheller H.V."/>
            <person name="Schulz B."/>
            <person name="Schulz C."/>
            <person name="Shakirov E.V."/>
            <person name="Shibagaki N."/>
            <person name="Shinohara N."/>
            <person name="Shippen D.E."/>
            <person name="Soerensen I."/>
            <person name="Sotooka R."/>
            <person name="Sugimoto N."/>
            <person name="Sugita M."/>
            <person name="Sumikawa N."/>
            <person name="Tanurdzic M."/>
            <person name="Theissen G."/>
            <person name="Ulvskov P."/>
            <person name="Wakazuki S."/>
            <person name="Weng J.K."/>
            <person name="Willats W.W."/>
            <person name="Wipf D."/>
            <person name="Wolf P.G."/>
            <person name="Yang L."/>
            <person name="Zimmer A.D."/>
            <person name="Zhu Q."/>
            <person name="Mitros T."/>
            <person name="Hellsten U."/>
            <person name="Loque D."/>
            <person name="Otillar R."/>
            <person name="Salamov A."/>
            <person name="Schmutz J."/>
            <person name="Shapiro H."/>
            <person name="Lindquist E."/>
            <person name="Lucas S."/>
            <person name="Rokhsar D."/>
            <person name="Grigoriev I.V."/>
        </authorList>
    </citation>
    <scope>NUCLEOTIDE SEQUENCE [LARGE SCALE GENOMIC DNA]</scope>
</reference>
<dbReference type="InParanoid" id="D8SLG9"/>
<keyword evidence="7" id="KW-0028">Amino-acid biosynthesis</keyword>
<keyword evidence="9 10" id="KW-0663">Pyridoxal phosphate</keyword>
<evidence type="ECO:0000256" key="4">
    <source>
        <dbReference type="ARBA" id="ARBA00005024"/>
    </source>
</evidence>
<dbReference type="NCBIfam" id="TIGR00707">
    <property type="entry name" value="argD"/>
    <property type="match status" value="1"/>
</dbReference>
<evidence type="ECO:0000256" key="2">
    <source>
        <dbReference type="ARBA" id="ARBA00001933"/>
    </source>
</evidence>
<dbReference type="GO" id="GO:0006526">
    <property type="term" value="P:L-arginine biosynthetic process"/>
    <property type="evidence" value="ECO:0007669"/>
    <property type="project" value="UniProtKB-UniPathway"/>
</dbReference>
<keyword evidence="12" id="KW-1185">Reference proteome</keyword>
<dbReference type="STRING" id="88036.D8SLG9"/>
<dbReference type="CDD" id="cd00610">
    <property type="entry name" value="OAT_like"/>
    <property type="match status" value="1"/>
</dbReference>
<dbReference type="Gene3D" id="3.90.1150.10">
    <property type="entry name" value="Aspartate Aminotransferase, domain 1"/>
    <property type="match status" value="1"/>
</dbReference>
<dbReference type="GO" id="GO:0030170">
    <property type="term" value="F:pyridoxal phosphate binding"/>
    <property type="evidence" value="ECO:0000318"/>
    <property type="project" value="GO_Central"/>
</dbReference>
<dbReference type="OMA" id="VYSSMDR"/>
<evidence type="ECO:0000256" key="9">
    <source>
        <dbReference type="ARBA" id="ARBA00022898"/>
    </source>
</evidence>
<dbReference type="HOGENOM" id="CLU_016922_10_1_1"/>
<dbReference type="GO" id="GO:0008453">
    <property type="term" value="F:alanine-glyoxylate transaminase activity"/>
    <property type="evidence" value="ECO:0007669"/>
    <property type="project" value="UniProtKB-EC"/>
</dbReference>
<proteinExistence type="inferred from homology"/>
<dbReference type="Pfam" id="PF00202">
    <property type="entry name" value="Aminotran_3"/>
    <property type="match status" value="1"/>
</dbReference>
<comment type="catalytic activity">
    <reaction evidence="1">
        <text>glyoxylate + L-alanine = glycine + pyruvate</text>
        <dbReference type="Rhea" id="RHEA:24248"/>
        <dbReference type="ChEBI" id="CHEBI:15361"/>
        <dbReference type="ChEBI" id="CHEBI:36655"/>
        <dbReference type="ChEBI" id="CHEBI:57305"/>
        <dbReference type="ChEBI" id="CHEBI:57972"/>
        <dbReference type="EC" id="2.6.1.44"/>
    </reaction>
</comment>
<dbReference type="PIRSF" id="PIRSF000521">
    <property type="entry name" value="Transaminase_4ab_Lys_Orn"/>
    <property type="match status" value="1"/>
</dbReference>
<dbReference type="EMBL" id="GL377626">
    <property type="protein sequence ID" value="EFJ14658.1"/>
    <property type="molecule type" value="Genomic_DNA"/>
</dbReference>
<dbReference type="AlphaFoldDB" id="D8SLG9"/>
<evidence type="ECO:0000256" key="7">
    <source>
        <dbReference type="ARBA" id="ARBA00022605"/>
    </source>
</evidence>
<dbReference type="SUPFAM" id="SSF53383">
    <property type="entry name" value="PLP-dependent transferases"/>
    <property type="match status" value="1"/>
</dbReference>
<comment type="cofactor">
    <cofactor evidence="2">
        <name>pyridoxal 5'-phosphate</name>
        <dbReference type="ChEBI" id="CHEBI:597326"/>
    </cofactor>
</comment>
<evidence type="ECO:0000256" key="3">
    <source>
        <dbReference type="ARBA" id="ARBA00004173"/>
    </source>
</evidence>
<evidence type="ECO:0000256" key="8">
    <source>
        <dbReference type="ARBA" id="ARBA00022679"/>
    </source>
</evidence>
<dbReference type="PANTHER" id="PTHR11986">
    <property type="entry name" value="AMINOTRANSFERASE CLASS III"/>
    <property type="match status" value="1"/>
</dbReference>
<dbReference type="InterPro" id="IPR015422">
    <property type="entry name" value="PyrdxlP-dep_Trfase_small"/>
</dbReference>
<dbReference type="InterPro" id="IPR004636">
    <property type="entry name" value="AcOrn/SuccOrn_fam"/>
</dbReference>
<dbReference type="GO" id="GO:0042802">
    <property type="term" value="F:identical protein binding"/>
    <property type="evidence" value="ECO:0000318"/>
    <property type="project" value="GO_Central"/>
</dbReference>
<dbReference type="Gene3D" id="3.40.640.10">
    <property type="entry name" value="Type I PLP-dependent aspartate aminotransferase-like (Major domain)"/>
    <property type="match status" value="1"/>
</dbReference>
<dbReference type="UniPathway" id="UPA00068">
    <property type="reaction ID" value="UER00109"/>
</dbReference>
<comment type="pathway">
    <text evidence="4">Amino-acid biosynthesis; L-arginine biosynthesis; N(2)-acetyl-L-ornithine from L-glutamate: step 4/4.</text>
</comment>
<dbReference type="PANTHER" id="PTHR11986:SF79">
    <property type="entry name" value="ACETYLORNITHINE AMINOTRANSFERASE, MITOCHONDRIAL"/>
    <property type="match status" value="1"/>
</dbReference>
<dbReference type="HAMAP" id="MF_01107">
    <property type="entry name" value="ArgD_aminotrans_3"/>
    <property type="match status" value="1"/>
</dbReference>
<sequence length="481" mass="51531">MACGQSRLNGCYIDSFHQHHRHQGVAFSRPAFGARCKLAPRFPKKALAVDVRQNAATDTQEQQQRAPLECSQDVIDAEARLFVHTYDRVPVAFVRGHGCKLYDIDGKEYLDMAAGIAVNSLGHGDPLWVKAILEQATTLAHVSNVYHSLPQVRLAERLVQSSFADRVFFSNSGTEANEAAIKFARKYQRVKAKEKSDKQASSPLVEDPIPTGFVAFSNSFHGRTLGALALTSKEKYRAPFEPIMPGVKFVEFGNLEAAEKIVQQQRTAAVFVEPVQGEGGVYPAIGHFLEGLRALCSSTGTLLVFDEVQCGLGRTGKLWAHEAYGIEPDIMTLAKPLAGGLPIGAVLVTQAVADAIVPGDHGSTFAGSPLVCSAALAVLDRLQEPGFLDSVASKGNHLRELLTRMLAPFPHVKEVRGAGLLVGIQLDVSAAPLVAAARSKGLIVLTAGAGDVVRLAPPLVISEAELEQCAEILVSCISSLD</sequence>
<organism evidence="12">
    <name type="scientific">Selaginella moellendorffii</name>
    <name type="common">Spikemoss</name>
    <dbReference type="NCBI Taxonomy" id="88036"/>
    <lineage>
        <taxon>Eukaryota</taxon>
        <taxon>Viridiplantae</taxon>
        <taxon>Streptophyta</taxon>
        <taxon>Embryophyta</taxon>
        <taxon>Tracheophyta</taxon>
        <taxon>Lycopodiopsida</taxon>
        <taxon>Selaginellales</taxon>
        <taxon>Selaginellaceae</taxon>
        <taxon>Selaginella</taxon>
    </lineage>
</organism>
<dbReference type="GO" id="GO:0005739">
    <property type="term" value="C:mitochondrion"/>
    <property type="evidence" value="ECO:0007669"/>
    <property type="project" value="UniProtKB-SubCell"/>
</dbReference>
<evidence type="ECO:0000256" key="6">
    <source>
        <dbReference type="ARBA" id="ARBA00022576"/>
    </source>
</evidence>
<dbReference type="FunCoup" id="D8SLG9">
    <property type="interactions" value="2356"/>
</dbReference>
<dbReference type="InterPro" id="IPR049704">
    <property type="entry name" value="Aminotrans_3_PPA_site"/>
</dbReference>
<comment type="similarity">
    <text evidence="5 10">Belongs to the class-III pyridoxal-phosphate-dependent aminotransferase family.</text>
</comment>
<evidence type="ECO:0000313" key="11">
    <source>
        <dbReference type="EMBL" id="EFJ14658.1"/>
    </source>
</evidence>
<comment type="subcellular location">
    <subcellularLocation>
        <location evidence="3">Mitochondrion</location>
    </subcellularLocation>
</comment>
<dbReference type="FunFam" id="3.40.640.10:FF:000004">
    <property type="entry name" value="Acetylornithine aminotransferase"/>
    <property type="match status" value="1"/>
</dbReference>
<evidence type="ECO:0000256" key="5">
    <source>
        <dbReference type="ARBA" id="ARBA00008954"/>
    </source>
</evidence>
<dbReference type="Gramene" id="EFJ14658">
    <property type="protein sequence ID" value="EFJ14658"/>
    <property type="gene ID" value="SELMODRAFT_119949"/>
</dbReference>
<evidence type="ECO:0000256" key="1">
    <source>
        <dbReference type="ARBA" id="ARBA00001781"/>
    </source>
</evidence>
<gene>
    <name evidence="11" type="ORF">SELMODRAFT_119949</name>
</gene>
<evidence type="ECO:0000313" key="12">
    <source>
        <dbReference type="Proteomes" id="UP000001514"/>
    </source>
</evidence>
<evidence type="ECO:0000256" key="10">
    <source>
        <dbReference type="RuleBase" id="RU003560"/>
    </source>
</evidence>
<dbReference type="InterPro" id="IPR015424">
    <property type="entry name" value="PyrdxlP-dep_Trfase"/>
</dbReference>
<accession>D8SLG9</accession>
<dbReference type="KEGG" id="smo:SELMODRAFT_119949"/>
<dbReference type="OrthoDB" id="5419315at2759"/>
<dbReference type="InterPro" id="IPR005814">
    <property type="entry name" value="Aminotrans_3"/>
</dbReference>
<dbReference type="Proteomes" id="UP000001514">
    <property type="component" value="Unassembled WGS sequence"/>
</dbReference>
<dbReference type="InterPro" id="IPR050103">
    <property type="entry name" value="Class-III_PLP-dep_AT"/>
</dbReference>
<dbReference type="eggNOG" id="KOG1401">
    <property type="taxonomic scope" value="Eukaryota"/>
</dbReference>
<dbReference type="InterPro" id="IPR015421">
    <property type="entry name" value="PyrdxlP-dep_Trfase_major"/>
</dbReference>
<keyword evidence="8" id="KW-0808">Transferase</keyword>
<name>D8SLG9_SELML</name>
<dbReference type="NCBIfam" id="NF002325">
    <property type="entry name" value="PRK01278.1"/>
    <property type="match status" value="1"/>
</dbReference>
<dbReference type="PROSITE" id="PS00600">
    <property type="entry name" value="AA_TRANSFER_CLASS_3"/>
    <property type="match status" value="1"/>
</dbReference>
<protein>
    <submittedName>
        <fullName evidence="11">Uncharacterized protein</fullName>
    </submittedName>
</protein>